<protein>
    <recommendedName>
        <fullName evidence="5 12">L-aspartate oxidase</fullName>
        <ecNumber evidence="4 12">1.4.3.16</ecNumber>
    </recommendedName>
</protein>
<dbReference type="InterPro" id="IPR036188">
    <property type="entry name" value="FAD/NAD-bd_sf"/>
</dbReference>
<dbReference type="Proteomes" id="UP000199086">
    <property type="component" value="Unassembled WGS sequence"/>
</dbReference>
<dbReference type="SUPFAM" id="SSF56425">
    <property type="entry name" value="Succinate dehydrogenase/fumarate reductase flavoprotein, catalytic domain"/>
    <property type="match status" value="1"/>
</dbReference>
<dbReference type="GO" id="GO:0005737">
    <property type="term" value="C:cytoplasm"/>
    <property type="evidence" value="ECO:0007669"/>
    <property type="project" value="UniProtKB-SubCell"/>
</dbReference>
<dbReference type="PRINTS" id="PR00368">
    <property type="entry name" value="FADPNR"/>
</dbReference>
<comment type="cofactor">
    <cofactor evidence="1 13">
        <name>FAD</name>
        <dbReference type="ChEBI" id="CHEBI:57692"/>
    </cofactor>
</comment>
<accession>A0A1G6GE28</accession>
<dbReference type="Gene3D" id="1.20.58.100">
    <property type="entry name" value="Fumarate reductase/succinate dehydrogenase flavoprotein-like, C-terminal domain"/>
    <property type="match status" value="1"/>
</dbReference>
<dbReference type="Gene3D" id="3.90.700.10">
    <property type="entry name" value="Succinate dehydrogenase/fumarate reductase flavoprotein, catalytic domain"/>
    <property type="match status" value="1"/>
</dbReference>
<keyword evidence="7 13" id="KW-0662">Pyridine nucleotide biosynthesis</keyword>
<sequence>MTRSPARQIPTPAPAWRRETGVVIVGSGAAGLSAAVHLAAAGVPAVLLTRAGLTDSSTDWAQGGLAAVWAQDDSATCHVEDTLVAGAGLCEPAAVRQLVEAAPAAIRRLVTLGAQFDRDADGSYDLHLEGGHHARRILHAGGDASGHEVERALSDALRRAVTTPGSSVEVVEQMRAVDVLTDPAGRARGVRVRQHDGTIGEWLAPAVVMASGGMGQVWPLTTNPAVATGDGLAMAYRAGAELRDLEFVQFHPTVLWIDPADRIPGDRGVLVSEAVRGEGAVIIDHAGTRVMADRHPLADLAPRDVVSATMQAHMAGTGEPHLFLDGRCFGETTWQERFPSILRMCRERGIDPVTEPIPVRPGAHYLCGGIAADLDGRTTVPGLYAVGEVAGTGVQGANRLASNSVTEALVAGDRVGALLAAAATGRGGVPATDLAPGPDHRRAGSARPVPAGTVDPAHREELRTIMDRGVEVSRTAEALSSALEALAGLPGTDAPLDDEVLDMTNMHTVAVLVATAALARTESRGCHRRADHPAPAELWQRHLHLSLGPGTGPRVVSRPLGEDPDSTLAARPYVQPQEALA</sequence>
<comment type="subcellular location">
    <subcellularLocation>
        <location evidence="13">Cytoplasm</location>
    </subcellularLocation>
</comment>
<dbReference type="STRING" id="1577474.GA0111570_101358"/>
<dbReference type="NCBIfam" id="TIGR00551">
    <property type="entry name" value="nadB"/>
    <property type="match status" value="1"/>
</dbReference>
<keyword evidence="9 13" id="KW-0560">Oxidoreductase</keyword>
<dbReference type="InterPro" id="IPR005288">
    <property type="entry name" value="NadB"/>
</dbReference>
<evidence type="ECO:0000313" key="17">
    <source>
        <dbReference type="EMBL" id="SDB80083.1"/>
    </source>
</evidence>
<dbReference type="PANTHER" id="PTHR42716">
    <property type="entry name" value="L-ASPARTATE OXIDASE"/>
    <property type="match status" value="1"/>
</dbReference>
<dbReference type="EMBL" id="FMYF01000001">
    <property type="protein sequence ID" value="SDB80083.1"/>
    <property type="molecule type" value="Genomic_DNA"/>
</dbReference>
<reference evidence="17 18" key="1">
    <citation type="submission" date="2016-06" db="EMBL/GenBank/DDBJ databases">
        <authorList>
            <person name="Olsen C.W."/>
            <person name="Carey S."/>
            <person name="Hinshaw L."/>
            <person name="Karasin A.I."/>
        </authorList>
    </citation>
    <scope>NUCLEOTIDE SEQUENCE [LARGE SCALE GENOMIC DNA]</scope>
    <source>
        <strain evidence="17 18">LZ-22</strain>
    </source>
</reference>
<feature type="region of interest" description="Disordered" evidence="14">
    <location>
        <begin position="427"/>
        <end position="454"/>
    </location>
</feature>
<evidence type="ECO:0000256" key="11">
    <source>
        <dbReference type="ARBA" id="ARBA00048305"/>
    </source>
</evidence>
<keyword evidence="8 13" id="KW-0274">FAD</keyword>
<name>A0A1G6GE28_9ACTN</name>
<dbReference type="Pfam" id="PF00890">
    <property type="entry name" value="FAD_binding_2"/>
    <property type="match status" value="1"/>
</dbReference>
<evidence type="ECO:0000256" key="12">
    <source>
        <dbReference type="NCBIfam" id="TIGR00551"/>
    </source>
</evidence>
<feature type="domain" description="Fumarate reductase/succinate dehydrogenase flavoprotein-like C-terminal" evidence="16">
    <location>
        <begin position="499"/>
        <end position="541"/>
    </location>
</feature>
<dbReference type="InterPro" id="IPR003953">
    <property type="entry name" value="FAD-dep_OxRdtase_2_FAD-bd"/>
</dbReference>
<comment type="pathway">
    <text evidence="2 13">Cofactor biosynthesis; NAD(+) biosynthesis; iminoaspartate from L-aspartate (oxidase route): step 1/1.</text>
</comment>
<dbReference type="PANTHER" id="PTHR42716:SF2">
    <property type="entry name" value="L-ASPARTATE OXIDASE, CHLOROPLASTIC"/>
    <property type="match status" value="1"/>
</dbReference>
<comment type="catalytic activity">
    <reaction evidence="11">
        <text>L-aspartate + O2 = iminosuccinate + H2O2</text>
        <dbReference type="Rhea" id="RHEA:25876"/>
        <dbReference type="ChEBI" id="CHEBI:15379"/>
        <dbReference type="ChEBI" id="CHEBI:16240"/>
        <dbReference type="ChEBI" id="CHEBI:29991"/>
        <dbReference type="ChEBI" id="CHEBI:77875"/>
        <dbReference type="EC" id="1.4.3.16"/>
    </reaction>
    <physiologicalReaction direction="left-to-right" evidence="11">
        <dbReference type="Rhea" id="RHEA:25877"/>
    </physiologicalReaction>
</comment>
<proteinExistence type="inferred from homology"/>
<evidence type="ECO:0000313" key="18">
    <source>
        <dbReference type="Proteomes" id="UP000199086"/>
    </source>
</evidence>
<evidence type="ECO:0000256" key="13">
    <source>
        <dbReference type="RuleBase" id="RU362049"/>
    </source>
</evidence>
<dbReference type="Pfam" id="PF02910">
    <property type="entry name" value="Succ_DH_flav_C"/>
    <property type="match status" value="1"/>
</dbReference>
<dbReference type="Gene3D" id="3.50.50.60">
    <property type="entry name" value="FAD/NAD(P)-binding domain"/>
    <property type="match status" value="1"/>
</dbReference>
<evidence type="ECO:0000256" key="8">
    <source>
        <dbReference type="ARBA" id="ARBA00022827"/>
    </source>
</evidence>
<evidence type="ECO:0000256" key="14">
    <source>
        <dbReference type="SAM" id="MobiDB-lite"/>
    </source>
</evidence>
<evidence type="ECO:0000256" key="6">
    <source>
        <dbReference type="ARBA" id="ARBA00022630"/>
    </source>
</evidence>
<dbReference type="InterPro" id="IPR027477">
    <property type="entry name" value="Succ_DH/fumarate_Rdtase_cat_sf"/>
</dbReference>
<dbReference type="PRINTS" id="PR00411">
    <property type="entry name" value="PNDRDTASEI"/>
</dbReference>
<evidence type="ECO:0000256" key="5">
    <source>
        <dbReference type="ARBA" id="ARBA00021901"/>
    </source>
</evidence>
<evidence type="ECO:0000256" key="7">
    <source>
        <dbReference type="ARBA" id="ARBA00022642"/>
    </source>
</evidence>
<dbReference type="GO" id="GO:0033765">
    <property type="term" value="F:steroid dehydrogenase activity, acting on the CH-CH group of donors"/>
    <property type="evidence" value="ECO:0007669"/>
    <property type="project" value="UniProtKB-ARBA"/>
</dbReference>
<feature type="region of interest" description="Disordered" evidence="14">
    <location>
        <begin position="550"/>
        <end position="581"/>
    </location>
</feature>
<evidence type="ECO:0000256" key="10">
    <source>
        <dbReference type="ARBA" id="ARBA00029426"/>
    </source>
</evidence>
<dbReference type="UniPathway" id="UPA00253">
    <property type="reaction ID" value="UER00326"/>
</dbReference>
<dbReference type="GO" id="GO:0034628">
    <property type="term" value="P:'de novo' NAD+ biosynthetic process from L-aspartate"/>
    <property type="evidence" value="ECO:0007669"/>
    <property type="project" value="TreeGrafter"/>
</dbReference>
<dbReference type="GO" id="GO:0008734">
    <property type="term" value="F:L-aspartate oxidase activity"/>
    <property type="evidence" value="ECO:0007669"/>
    <property type="project" value="UniProtKB-UniRule"/>
</dbReference>
<evidence type="ECO:0000256" key="3">
    <source>
        <dbReference type="ARBA" id="ARBA00008562"/>
    </source>
</evidence>
<organism evidence="17 18">
    <name type="scientific">Raineyella antarctica</name>
    <dbReference type="NCBI Taxonomy" id="1577474"/>
    <lineage>
        <taxon>Bacteria</taxon>
        <taxon>Bacillati</taxon>
        <taxon>Actinomycetota</taxon>
        <taxon>Actinomycetes</taxon>
        <taxon>Propionibacteriales</taxon>
        <taxon>Propionibacteriaceae</taxon>
        <taxon>Raineyella</taxon>
    </lineage>
</organism>
<feature type="domain" description="FAD-dependent oxidoreductase 2 FAD-binding" evidence="15">
    <location>
        <begin position="22"/>
        <end position="405"/>
    </location>
</feature>
<evidence type="ECO:0000256" key="1">
    <source>
        <dbReference type="ARBA" id="ARBA00001974"/>
    </source>
</evidence>
<dbReference type="AlphaFoldDB" id="A0A1G6GE28"/>
<gene>
    <name evidence="17" type="ORF">GA0111570_101358</name>
</gene>
<evidence type="ECO:0000256" key="2">
    <source>
        <dbReference type="ARBA" id="ARBA00004950"/>
    </source>
</evidence>
<comment type="similarity">
    <text evidence="3 13">Belongs to the FAD-dependent oxidoreductase 2 family. NadB subfamily.</text>
</comment>
<dbReference type="RefSeq" id="WP_092605734.1">
    <property type="nucleotide sequence ID" value="NZ_FMYF01000001.1"/>
</dbReference>
<evidence type="ECO:0000256" key="9">
    <source>
        <dbReference type="ARBA" id="ARBA00023002"/>
    </source>
</evidence>
<dbReference type="FunFam" id="3.90.700.10:FF:000002">
    <property type="entry name" value="L-aspartate oxidase"/>
    <property type="match status" value="1"/>
</dbReference>
<dbReference type="EC" id="1.4.3.16" evidence="4 12"/>
<dbReference type="InterPro" id="IPR015939">
    <property type="entry name" value="Fum_Rdtase/Succ_DH_flav-like_C"/>
</dbReference>
<evidence type="ECO:0000259" key="16">
    <source>
        <dbReference type="Pfam" id="PF02910"/>
    </source>
</evidence>
<dbReference type="OrthoDB" id="9805351at2"/>
<comment type="function">
    <text evidence="10">Catalyzes the oxidation of L-aspartate to iminoaspartate, the first step in the de novo biosynthesis of NAD(+).</text>
</comment>
<evidence type="ECO:0000259" key="15">
    <source>
        <dbReference type="Pfam" id="PF00890"/>
    </source>
</evidence>
<keyword evidence="18" id="KW-1185">Reference proteome</keyword>
<dbReference type="SUPFAM" id="SSF46977">
    <property type="entry name" value="Succinate dehydrogenase/fumarate reductase flavoprotein C-terminal domain"/>
    <property type="match status" value="1"/>
</dbReference>
<evidence type="ECO:0000256" key="4">
    <source>
        <dbReference type="ARBA" id="ARBA00012173"/>
    </source>
</evidence>
<keyword evidence="6 13" id="KW-0285">Flavoprotein</keyword>
<dbReference type="InterPro" id="IPR037099">
    <property type="entry name" value="Fum_R/Succ_DH_flav-like_C_sf"/>
</dbReference>
<dbReference type="SUPFAM" id="SSF51905">
    <property type="entry name" value="FAD/NAD(P)-binding domain"/>
    <property type="match status" value="1"/>
</dbReference>